<evidence type="ECO:0000313" key="1">
    <source>
        <dbReference type="EMBL" id="CAG8800650.1"/>
    </source>
</evidence>
<organism evidence="1 2">
    <name type="scientific">Cetraspora pellucida</name>
    <dbReference type="NCBI Taxonomy" id="1433469"/>
    <lineage>
        <taxon>Eukaryota</taxon>
        <taxon>Fungi</taxon>
        <taxon>Fungi incertae sedis</taxon>
        <taxon>Mucoromycota</taxon>
        <taxon>Glomeromycotina</taxon>
        <taxon>Glomeromycetes</taxon>
        <taxon>Diversisporales</taxon>
        <taxon>Gigasporaceae</taxon>
        <taxon>Cetraspora</taxon>
    </lineage>
</organism>
<reference evidence="1" key="1">
    <citation type="submission" date="2021-06" db="EMBL/GenBank/DDBJ databases">
        <authorList>
            <person name="Kallberg Y."/>
            <person name="Tangrot J."/>
            <person name="Rosling A."/>
        </authorList>
    </citation>
    <scope>NUCLEOTIDE SEQUENCE</scope>
    <source>
        <strain evidence="1">28 12/20/2015</strain>
    </source>
</reference>
<gene>
    <name evidence="1" type="ORF">SPELUC_LOCUS18036</name>
</gene>
<protein>
    <submittedName>
        <fullName evidence="1">2358_t:CDS:1</fullName>
    </submittedName>
</protein>
<feature type="non-terminal residue" evidence="1">
    <location>
        <position position="1"/>
    </location>
</feature>
<evidence type="ECO:0000313" key="2">
    <source>
        <dbReference type="Proteomes" id="UP000789366"/>
    </source>
</evidence>
<sequence>AECKSVLKAVYDYEAQSNEELSFKEEDILYLYDKDDSDWYLIKFNDVFGYVPANYVEETSFEQKKKMSLFDALSVYIKTSIKHYNFYFSQ</sequence>
<accession>A0ACA9RP22</accession>
<name>A0ACA9RP22_9GLOM</name>
<dbReference type="Proteomes" id="UP000789366">
    <property type="component" value="Unassembled WGS sequence"/>
</dbReference>
<feature type="non-terminal residue" evidence="1">
    <location>
        <position position="90"/>
    </location>
</feature>
<comment type="caution">
    <text evidence="1">The sequence shown here is derived from an EMBL/GenBank/DDBJ whole genome shotgun (WGS) entry which is preliminary data.</text>
</comment>
<keyword evidence="2" id="KW-1185">Reference proteome</keyword>
<dbReference type="EMBL" id="CAJVPW010079739">
    <property type="protein sequence ID" value="CAG8800650.1"/>
    <property type="molecule type" value="Genomic_DNA"/>
</dbReference>
<proteinExistence type="predicted"/>